<feature type="compositionally biased region" description="Basic and acidic residues" evidence="1">
    <location>
        <begin position="170"/>
        <end position="193"/>
    </location>
</feature>
<proteinExistence type="predicted"/>
<feature type="region of interest" description="Disordered" evidence="1">
    <location>
        <begin position="169"/>
        <end position="193"/>
    </location>
</feature>
<feature type="compositionally biased region" description="Basic and acidic residues" evidence="1">
    <location>
        <begin position="110"/>
        <end position="119"/>
    </location>
</feature>
<feature type="region of interest" description="Disordered" evidence="1">
    <location>
        <begin position="107"/>
        <end position="132"/>
    </location>
</feature>
<reference evidence="2" key="1">
    <citation type="submission" date="2021-12" db="EMBL/GenBank/DDBJ databases">
        <authorList>
            <person name="Zaccaron A."/>
            <person name="Stergiopoulos I."/>
        </authorList>
    </citation>
    <scope>NUCLEOTIDE SEQUENCE</scope>
    <source>
        <strain evidence="2">Race5_Kim</strain>
    </source>
</reference>
<dbReference type="AlphaFoldDB" id="A0A9Q8LBM2"/>
<dbReference type="RefSeq" id="XP_047758762.1">
    <property type="nucleotide sequence ID" value="XM_047901557.1"/>
</dbReference>
<sequence length="229" mass="26850">MHYPPTLRARLSTKRRDKRTFCQRLARILAHFDAHPEVWHNTLYTNKKPPPYLRLPSELRQSILSLVIDDDQILLCPRPNSDTRDLAVVDKTFAGDVRGGVARARLGEQSGREHEREQYGIDEGGEGGEGSEDDFVVKRWGGFHWRSDGNEEYNDRYFDGWNKRRQNFGTKEERKTRREEAVKAEKDKKEAVRQGLVDRAKREWEEKNPEDARLAALRASYLKRRPVEY</sequence>
<organism evidence="2 3">
    <name type="scientific">Passalora fulva</name>
    <name type="common">Tomato leaf mold</name>
    <name type="synonym">Cladosporium fulvum</name>
    <dbReference type="NCBI Taxonomy" id="5499"/>
    <lineage>
        <taxon>Eukaryota</taxon>
        <taxon>Fungi</taxon>
        <taxon>Dikarya</taxon>
        <taxon>Ascomycota</taxon>
        <taxon>Pezizomycotina</taxon>
        <taxon>Dothideomycetes</taxon>
        <taxon>Dothideomycetidae</taxon>
        <taxon>Mycosphaerellales</taxon>
        <taxon>Mycosphaerellaceae</taxon>
        <taxon>Fulvia</taxon>
    </lineage>
</organism>
<evidence type="ECO:0000256" key="1">
    <source>
        <dbReference type="SAM" id="MobiDB-lite"/>
    </source>
</evidence>
<gene>
    <name evidence="2" type="ORF">CLAFUR5_02409</name>
</gene>
<name>A0A9Q8LBM2_PASFU</name>
<evidence type="ECO:0000313" key="3">
    <source>
        <dbReference type="Proteomes" id="UP000756132"/>
    </source>
</evidence>
<feature type="compositionally biased region" description="Acidic residues" evidence="1">
    <location>
        <begin position="123"/>
        <end position="132"/>
    </location>
</feature>
<dbReference type="Proteomes" id="UP000756132">
    <property type="component" value="Chromosome 2"/>
</dbReference>
<dbReference type="OrthoDB" id="3635292at2759"/>
<reference evidence="2" key="2">
    <citation type="journal article" date="2022" name="Microb. Genom.">
        <title>A chromosome-scale genome assembly of the tomato pathogen Cladosporium fulvum reveals a compartmentalized genome architecture and the presence of a dispensable chromosome.</title>
        <authorList>
            <person name="Zaccaron A.Z."/>
            <person name="Chen L.H."/>
            <person name="Samaras A."/>
            <person name="Stergiopoulos I."/>
        </authorList>
    </citation>
    <scope>NUCLEOTIDE SEQUENCE</scope>
    <source>
        <strain evidence="2">Race5_Kim</strain>
    </source>
</reference>
<accession>A0A9Q8LBM2</accession>
<evidence type="ECO:0000313" key="2">
    <source>
        <dbReference type="EMBL" id="UJO14396.1"/>
    </source>
</evidence>
<protein>
    <submittedName>
        <fullName evidence="2">Uncharacterized protein</fullName>
    </submittedName>
</protein>
<dbReference type="GeneID" id="71982287"/>
<keyword evidence="3" id="KW-1185">Reference proteome</keyword>
<dbReference type="KEGG" id="ffu:CLAFUR5_02409"/>
<dbReference type="EMBL" id="CP090164">
    <property type="protein sequence ID" value="UJO14396.1"/>
    <property type="molecule type" value="Genomic_DNA"/>
</dbReference>